<reference evidence="2" key="1">
    <citation type="journal article" date="2019" name="Int. J. Syst. Evol. Microbiol.">
        <title>The Global Catalogue of Microorganisms (GCM) 10K type strain sequencing project: providing services to taxonomists for standard genome sequencing and annotation.</title>
        <authorList>
            <consortium name="The Broad Institute Genomics Platform"/>
            <consortium name="The Broad Institute Genome Sequencing Center for Infectious Disease"/>
            <person name="Wu L."/>
            <person name="Ma J."/>
        </authorList>
    </citation>
    <scope>NUCLEOTIDE SEQUENCE [LARGE SCALE GENOMIC DNA]</scope>
    <source>
        <strain evidence="2">JCM 19212</strain>
    </source>
</reference>
<comment type="caution">
    <text evidence="1">The sequence shown here is derived from an EMBL/GenBank/DDBJ whole genome shotgun (WGS) entry which is preliminary data.</text>
</comment>
<proteinExistence type="predicted"/>
<accession>A0ABP9LCI1</accession>
<protein>
    <submittedName>
        <fullName evidence="1">Uncharacterized protein</fullName>
    </submittedName>
</protein>
<dbReference type="Proteomes" id="UP001501083">
    <property type="component" value="Unassembled WGS sequence"/>
</dbReference>
<organism evidence="1 2">
    <name type="scientific">Lysobacter panacisoli</name>
    <dbReference type="NCBI Taxonomy" id="1255263"/>
    <lineage>
        <taxon>Bacteria</taxon>
        <taxon>Pseudomonadati</taxon>
        <taxon>Pseudomonadota</taxon>
        <taxon>Gammaproteobacteria</taxon>
        <taxon>Lysobacterales</taxon>
        <taxon>Lysobacteraceae</taxon>
        <taxon>Lysobacter</taxon>
    </lineage>
</organism>
<name>A0ABP9LCI1_9GAMM</name>
<evidence type="ECO:0000313" key="2">
    <source>
        <dbReference type="Proteomes" id="UP001501083"/>
    </source>
</evidence>
<gene>
    <name evidence="1" type="ORF">GCM10025759_15500</name>
</gene>
<evidence type="ECO:0000313" key="1">
    <source>
        <dbReference type="EMBL" id="GAA5073887.1"/>
    </source>
</evidence>
<dbReference type="EMBL" id="BAABKY010000002">
    <property type="protein sequence ID" value="GAA5073887.1"/>
    <property type="molecule type" value="Genomic_DNA"/>
</dbReference>
<keyword evidence="2" id="KW-1185">Reference proteome</keyword>
<sequence length="63" mass="6901">MVPCIADCSQPMRAIARSESTKMRKTGGPNGRAATFHWVLKSFRIKDVTRIVETALEAARAAP</sequence>